<name>A0AAN1XZR3_UNVUL</name>
<dbReference type="EMBL" id="AP025523">
    <property type="protein sequence ID" value="BDE07207.1"/>
    <property type="molecule type" value="Genomic_DNA"/>
</dbReference>
<sequence>MRIRGREREEHCSTDEGNRQPCVDHCLTMRASFDRVLVVSRAVIPWAIFVAIRKANWRAV</sequence>
<reference evidence="1 2" key="1">
    <citation type="journal article" date="2022" name="ISME Commun">
        <title>Vulcanimicrobium alpinus gen. nov. sp. nov., the first cultivated representative of the candidate phylum 'Eremiobacterota', is a metabolically versatile aerobic anoxygenic phototroph.</title>
        <authorList>
            <person name="Yabe S."/>
            <person name="Muto K."/>
            <person name="Abe K."/>
            <person name="Yokota A."/>
            <person name="Staudigel H."/>
            <person name="Tebo B.M."/>
        </authorList>
    </citation>
    <scope>NUCLEOTIDE SEQUENCE [LARGE SCALE GENOMIC DNA]</scope>
    <source>
        <strain evidence="1 2">WC8-2</strain>
    </source>
</reference>
<protein>
    <submittedName>
        <fullName evidence="1">Uncharacterized protein</fullName>
    </submittedName>
</protein>
<proteinExistence type="predicted"/>
<accession>A0AAN1XZR3</accession>
<dbReference type="KEGG" id="vab:WPS_24830"/>
<organism evidence="1 2">
    <name type="scientific">Vulcanimicrobium alpinum</name>
    <dbReference type="NCBI Taxonomy" id="3016050"/>
    <lineage>
        <taxon>Bacteria</taxon>
        <taxon>Bacillati</taxon>
        <taxon>Vulcanimicrobiota</taxon>
        <taxon>Vulcanimicrobiia</taxon>
        <taxon>Vulcanimicrobiales</taxon>
        <taxon>Vulcanimicrobiaceae</taxon>
        <taxon>Vulcanimicrobium</taxon>
    </lineage>
</organism>
<keyword evidence="2" id="KW-1185">Reference proteome</keyword>
<dbReference type="Proteomes" id="UP001317532">
    <property type="component" value="Chromosome"/>
</dbReference>
<gene>
    <name evidence="1" type="ORF">WPS_24830</name>
</gene>
<dbReference type="AlphaFoldDB" id="A0AAN1XZR3"/>
<evidence type="ECO:0000313" key="2">
    <source>
        <dbReference type="Proteomes" id="UP001317532"/>
    </source>
</evidence>
<evidence type="ECO:0000313" key="1">
    <source>
        <dbReference type="EMBL" id="BDE07207.1"/>
    </source>
</evidence>